<protein>
    <submittedName>
        <fullName evidence="1">Imm10 family immunity protein</fullName>
    </submittedName>
</protein>
<sequence>MRIAFRAVQGSFEDDGETLVAGVATGDDCFDDEGSYITFQRGADSARSLEDWEEDGLYFEYKDQLYGGYGLVDACRLGRDRLAIDLATPMSELENVVGFDVELAINDESYESLRDGLLRIIEGTRARLMVE</sequence>
<name>A0ABT6FL08_9BACT</name>
<keyword evidence="2" id="KW-1185">Reference proteome</keyword>
<gene>
    <name evidence="1" type="ORF">PZE19_31115</name>
</gene>
<organism evidence="1 2">
    <name type="scientific">Paludisphaera mucosa</name>
    <dbReference type="NCBI Taxonomy" id="3030827"/>
    <lineage>
        <taxon>Bacteria</taxon>
        <taxon>Pseudomonadati</taxon>
        <taxon>Planctomycetota</taxon>
        <taxon>Planctomycetia</taxon>
        <taxon>Isosphaerales</taxon>
        <taxon>Isosphaeraceae</taxon>
        <taxon>Paludisphaera</taxon>
    </lineage>
</organism>
<evidence type="ECO:0000313" key="1">
    <source>
        <dbReference type="EMBL" id="MDG3008240.1"/>
    </source>
</evidence>
<dbReference type="Proteomes" id="UP001216907">
    <property type="component" value="Unassembled WGS sequence"/>
</dbReference>
<evidence type="ECO:0000313" key="2">
    <source>
        <dbReference type="Proteomes" id="UP001216907"/>
    </source>
</evidence>
<dbReference type="RefSeq" id="WP_277864567.1">
    <property type="nucleotide sequence ID" value="NZ_JARRAG010000004.1"/>
</dbReference>
<comment type="caution">
    <text evidence="1">The sequence shown here is derived from an EMBL/GenBank/DDBJ whole genome shotgun (WGS) entry which is preliminary data.</text>
</comment>
<accession>A0ABT6FL08</accession>
<proteinExistence type="predicted"/>
<reference evidence="1 2" key="1">
    <citation type="submission" date="2023-03" db="EMBL/GenBank/DDBJ databases">
        <title>Paludisphaera mucosa sp. nov. a novel planctomycete from northern fen.</title>
        <authorList>
            <person name="Ivanova A."/>
        </authorList>
    </citation>
    <scope>NUCLEOTIDE SEQUENCE [LARGE SCALE GENOMIC DNA]</scope>
    <source>
        <strain evidence="1 2">Pla2</strain>
    </source>
</reference>
<dbReference type="EMBL" id="JARRAG010000004">
    <property type="protein sequence ID" value="MDG3008240.1"/>
    <property type="molecule type" value="Genomic_DNA"/>
</dbReference>